<dbReference type="EMBL" id="ACJM01000004">
    <property type="protein sequence ID" value="EEG78135.1"/>
    <property type="molecule type" value="Genomic_DNA"/>
</dbReference>
<dbReference type="RefSeq" id="WP_008515460.1">
    <property type="nucleotide sequence ID" value="NZ_ACJM01000004.1"/>
</dbReference>
<dbReference type="AlphaFoldDB" id="C0GEV3"/>
<evidence type="ECO:0000259" key="1">
    <source>
        <dbReference type="Pfam" id="PF10105"/>
    </source>
</evidence>
<name>C0GEV3_DETAL</name>
<keyword evidence="3" id="KW-1185">Reference proteome</keyword>
<proteinExistence type="predicted"/>
<accession>C0GEV3</accession>
<dbReference type="STRING" id="555088.DealDRAFT_1012"/>
<dbReference type="Pfam" id="PF10105">
    <property type="entry name" value="DUF2344"/>
    <property type="match status" value="1"/>
</dbReference>
<dbReference type="Proteomes" id="UP000006443">
    <property type="component" value="Unassembled WGS sequence"/>
</dbReference>
<protein>
    <submittedName>
        <fullName evidence="2">Radical sam protein, putative</fullName>
    </submittedName>
</protein>
<dbReference type="NCBIfam" id="TIGR03936">
    <property type="entry name" value="sam_1_link_chp"/>
    <property type="match status" value="1"/>
</dbReference>
<organism evidence="2 3">
    <name type="scientific">Dethiobacter alkaliphilus AHT 1</name>
    <dbReference type="NCBI Taxonomy" id="555088"/>
    <lineage>
        <taxon>Bacteria</taxon>
        <taxon>Bacillati</taxon>
        <taxon>Bacillota</taxon>
        <taxon>Dethiobacteria</taxon>
        <taxon>Dethiobacterales</taxon>
        <taxon>Dethiobacteraceae</taxon>
        <taxon>Dethiobacter</taxon>
    </lineage>
</organism>
<gene>
    <name evidence="2" type="ORF">DealDRAFT_1012</name>
</gene>
<sequence length="235" mass="26651">MRLWIKFAKESPLRFLSHLDLMRAWQRAIRRARLPVAYSAGFNPHPKMSFASALAVGITSEAEYLDIQFTEPLTREQLTALQQALPQGMPMTSWREVQDNTPALMALIRAAEWLVPLTRDVLPELQKRIEQVLQATELTVTREGKKGVKTVDIRPMIYGLHVDEKERLVMLLASGGEGGVRPREVLGLLDVPEAEQHLHRTELLVGVKQCLQSPMHVLLNEKEVSVNAEENCYQL</sequence>
<feature type="domain" description="DUF2344" evidence="1">
    <location>
        <begin position="2"/>
        <end position="182"/>
    </location>
</feature>
<evidence type="ECO:0000313" key="2">
    <source>
        <dbReference type="EMBL" id="EEG78135.1"/>
    </source>
</evidence>
<evidence type="ECO:0000313" key="3">
    <source>
        <dbReference type="Proteomes" id="UP000006443"/>
    </source>
</evidence>
<dbReference type="InterPro" id="IPR018768">
    <property type="entry name" value="DUF2344"/>
</dbReference>
<dbReference type="eggNOG" id="COG5011">
    <property type="taxonomic scope" value="Bacteria"/>
</dbReference>
<comment type="caution">
    <text evidence="2">The sequence shown here is derived from an EMBL/GenBank/DDBJ whole genome shotgun (WGS) entry which is preliminary data.</text>
</comment>
<reference evidence="2 3" key="1">
    <citation type="submission" date="2009-02" db="EMBL/GenBank/DDBJ databases">
        <title>Sequencing of the draft genome and assembly of Dethiobacter alkaliphilus AHT 1.</title>
        <authorList>
            <consortium name="US DOE Joint Genome Institute (JGI-PGF)"/>
            <person name="Lucas S."/>
            <person name="Copeland A."/>
            <person name="Lapidus A."/>
            <person name="Glavina del Rio T."/>
            <person name="Dalin E."/>
            <person name="Tice H."/>
            <person name="Bruce D."/>
            <person name="Goodwin L."/>
            <person name="Pitluck S."/>
            <person name="Larimer F."/>
            <person name="Land M.L."/>
            <person name="Hauser L."/>
            <person name="Muyzer G."/>
        </authorList>
    </citation>
    <scope>NUCLEOTIDE SEQUENCE [LARGE SCALE GENOMIC DNA]</scope>
    <source>
        <strain evidence="2 3">AHT 1</strain>
    </source>
</reference>
<dbReference type="OrthoDB" id="9780488at2"/>